<sequence>MHRPTNKTTPSEHMKNGNWLQRLKDESWEAELLVSAIAIFGTFQLFGLVDWATNKFIDLLPVEQYEYGYFISFMGLLAVSILVSMFIIHFSLRAYWIGLVGLNSVFPDYSIKDSAYSKIYTSKLLKVLPRQEDTIQKVDELCSVIFSAAFTILLIYAYMSLLASGYILLFNLLSSYVPAYVLLIPALLLGILVIVQSILTIIGNIKRFKEIEWLQNWSFKIVRLASMLLYGPLYKNILQVSMVFGSNFKKKKWLVRLVLLFFVSGICLSVIKIKDTNIYYLLGVDRYYADQMYLSFYENQSADKSFLLTPQIQSDLIEGQTVRLFIPVFQQERNYQESTCGTYADDASLSQNDNTLSIRAFYLKCYENYHTIKLNGELLTMNILKKEHPVSGQFGIVTYIDKQLLKSGENTIMVTKTLGDVKEYNWSIPFYFQPNTRTAP</sequence>
<dbReference type="RefSeq" id="WP_304435195.1">
    <property type="nucleotide sequence ID" value="NZ_JAUKUC010000001.1"/>
</dbReference>
<reference evidence="2" key="1">
    <citation type="journal article" date="2014" name="Int. J. Syst. Evol. Microbiol.">
        <title>Complete genome of a new Firmicutes species belonging to the dominant human colonic microbiota ('Ruminococcus bicirculans') reveals two chromosomes and a selective capacity to utilize plant glucans.</title>
        <authorList>
            <consortium name="NISC Comparative Sequencing Program"/>
            <person name="Wegmann U."/>
            <person name="Louis P."/>
            <person name="Goesmann A."/>
            <person name="Henrissat B."/>
            <person name="Duncan S.H."/>
            <person name="Flint H.J."/>
        </authorList>
    </citation>
    <scope>NUCLEOTIDE SEQUENCE</scope>
    <source>
        <strain evidence="2">CECT 8869</strain>
    </source>
</reference>
<dbReference type="EMBL" id="JAUKUC010000001">
    <property type="protein sequence ID" value="MDO1512048.1"/>
    <property type="molecule type" value="Genomic_DNA"/>
</dbReference>
<feature type="transmembrane region" description="Helical" evidence="1">
    <location>
        <begin position="180"/>
        <end position="205"/>
    </location>
</feature>
<name>A0ABT8RMD4_9FLAO</name>
<dbReference type="Proteomes" id="UP001168579">
    <property type="component" value="Unassembled WGS sequence"/>
</dbReference>
<evidence type="ECO:0008006" key="4">
    <source>
        <dbReference type="Google" id="ProtNLM"/>
    </source>
</evidence>
<accession>A0ABT8RMD4</accession>
<feature type="transmembrane region" description="Helical" evidence="1">
    <location>
        <begin position="217"/>
        <end position="233"/>
    </location>
</feature>
<feature type="transmembrane region" description="Helical" evidence="1">
    <location>
        <begin position="30"/>
        <end position="49"/>
    </location>
</feature>
<keyword evidence="1" id="KW-0812">Transmembrane</keyword>
<comment type="caution">
    <text evidence="2">The sequence shown here is derived from an EMBL/GenBank/DDBJ whole genome shotgun (WGS) entry which is preliminary data.</text>
</comment>
<evidence type="ECO:0000256" key="1">
    <source>
        <dbReference type="SAM" id="Phobius"/>
    </source>
</evidence>
<evidence type="ECO:0000313" key="2">
    <source>
        <dbReference type="EMBL" id="MDO1512048.1"/>
    </source>
</evidence>
<gene>
    <name evidence="2" type="ORF">Q2T41_05140</name>
</gene>
<reference evidence="2" key="2">
    <citation type="submission" date="2023-06" db="EMBL/GenBank/DDBJ databases">
        <authorList>
            <person name="Lucena T."/>
            <person name="Sun Q."/>
        </authorList>
    </citation>
    <scope>NUCLEOTIDE SEQUENCE</scope>
    <source>
        <strain evidence="2">CECT 8869</strain>
    </source>
</reference>
<feature type="transmembrane region" description="Helical" evidence="1">
    <location>
        <begin position="253"/>
        <end position="271"/>
    </location>
</feature>
<proteinExistence type="predicted"/>
<evidence type="ECO:0000313" key="3">
    <source>
        <dbReference type="Proteomes" id="UP001168579"/>
    </source>
</evidence>
<feature type="transmembrane region" description="Helical" evidence="1">
    <location>
        <begin position="144"/>
        <end position="168"/>
    </location>
</feature>
<keyword evidence="1" id="KW-0472">Membrane</keyword>
<keyword evidence="3" id="KW-1185">Reference proteome</keyword>
<organism evidence="2 3">
    <name type="scientific">Maribacter confluentis</name>
    <dbReference type="NCBI Taxonomy" id="1656093"/>
    <lineage>
        <taxon>Bacteria</taxon>
        <taxon>Pseudomonadati</taxon>
        <taxon>Bacteroidota</taxon>
        <taxon>Flavobacteriia</taxon>
        <taxon>Flavobacteriales</taxon>
        <taxon>Flavobacteriaceae</taxon>
        <taxon>Maribacter</taxon>
    </lineage>
</organism>
<protein>
    <recommendedName>
        <fullName evidence="4">ABC transporter permease</fullName>
    </recommendedName>
</protein>
<keyword evidence="1" id="KW-1133">Transmembrane helix</keyword>
<feature type="transmembrane region" description="Helical" evidence="1">
    <location>
        <begin position="69"/>
        <end position="92"/>
    </location>
</feature>